<dbReference type="AlphaFoldDB" id="J4I2W0"/>
<gene>
    <name evidence="1" type="ORF">FIBRA_08517</name>
</gene>
<dbReference type="GeneID" id="24101167"/>
<name>J4I2W0_9APHY</name>
<reference evidence="1 2" key="1">
    <citation type="journal article" date="2012" name="Appl. Environ. Microbiol.">
        <title>Short-read sequencing for genomic analysis of the brown rot fungus Fibroporia radiculosa.</title>
        <authorList>
            <person name="Tang J.D."/>
            <person name="Perkins A.D."/>
            <person name="Sonstegard T.S."/>
            <person name="Schroeder S.G."/>
            <person name="Burgess S.C."/>
            <person name="Diehl S.V."/>
        </authorList>
    </citation>
    <scope>NUCLEOTIDE SEQUENCE [LARGE SCALE GENOMIC DNA]</scope>
    <source>
        <strain evidence="1 2">TFFH 294</strain>
    </source>
</reference>
<evidence type="ECO:0000313" key="1">
    <source>
        <dbReference type="EMBL" id="CCM06267.1"/>
    </source>
</evidence>
<sequence>MECVDALNHLGLSPNVRLEVIHDNLDIELLFQAFISKVSRPDRTPIRSLYVFGGIGDDVWIQAYEDDRQAIFAALLDKDTGGFPESGSAQFDEVSWRIMIPSGHKFTRSTVALLHKTLPLVEVSLLFVTGDDLSCADEWTDAFGAMKKLSVLWTHGGIWDGILKTQSLR</sequence>
<dbReference type="Proteomes" id="UP000006352">
    <property type="component" value="Unassembled WGS sequence"/>
</dbReference>
<evidence type="ECO:0000313" key="2">
    <source>
        <dbReference type="Proteomes" id="UP000006352"/>
    </source>
</evidence>
<protein>
    <submittedName>
        <fullName evidence="1">Uncharacterized protein</fullName>
    </submittedName>
</protein>
<organism evidence="1 2">
    <name type="scientific">Fibroporia radiculosa</name>
    <dbReference type="NCBI Taxonomy" id="599839"/>
    <lineage>
        <taxon>Eukaryota</taxon>
        <taxon>Fungi</taxon>
        <taxon>Dikarya</taxon>
        <taxon>Basidiomycota</taxon>
        <taxon>Agaricomycotina</taxon>
        <taxon>Agaricomycetes</taxon>
        <taxon>Polyporales</taxon>
        <taxon>Fibroporiaceae</taxon>
        <taxon>Fibroporia</taxon>
    </lineage>
</organism>
<dbReference type="EMBL" id="HE797268">
    <property type="protein sequence ID" value="CCM06267.1"/>
    <property type="molecule type" value="Genomic_DNA"/>
</dbReference>
<proteinExistence type="predicted"/>
<keyword evidence="2" id="KW-1185">Reference proteome</keyword>
<accession>J4I2W0</accession>
<dbReference type="InParanoid" id="J4I2W0"/>
<dbReference type="HOGENOM" id="CLU_1578556_0_0_1"/>
<dbReference type="RefSeq" id="XP_012185550.1">
    <property type="nucleotide sequence ID" value="XM_012330160.1"/>
</dbReference>